<keyword evidence="1" id="KW-1133">Transmembrane helix</keyword>
<feature type="transmembrane region" description="Helical" evidence="1">
    <location>
        <begin position="38"/>
        <end position="59"/>
    </location>
</feature>
<dbReference type="Proteomes" id="UP000054721">
    <property type="component" value="Unassembled WGS sequence"/>
</dbReference>
<evidence type="ECO:0000256" key="1">
    <source>
        <dbReference type="SAM" id="Phobius"/>
    </source>
</evidence>
<feature type="transmembrane region" description="Helical" evidence="1">
    <location>
        <begin position="12"/>
        <end position="32"/>
    </location>
</feature>
<evidence type="ECO:0000313" key="2">
    <source>
        <dbReference type="EMBL" id="KRZ58262.1"/>
    </source>
</evidence>
<gene>
    <name evidence="2" type="ORF">T02_2112</name>
</gene>
<dbReference type="EMBL" id="JYDW01000060">
    <property type="protein sequence ID" value="KRZ58262.1"/>
    <property type="molecule type" value="Genomic_DNA"/>
</dbReference>
<dbReference type="OrthoDB" id="5923327at2759"/>
<accession>A0A0V1LFJ5</accession>
<sequence length="69" mass="7798">MAALHLFATIQPPILLLLFWAVFCASSFLVALKPCQVLPGIIDVYAAVLHSMLDVFLSIERRRCMPIRR</sequence>
<keyword evidence="3" id="KW-1185">Reference proteome</keyword>
<protein>
    <submittedName>
        <fullName evidence="2">Uncharacterized protein</fullName>
    </submittedName>
</protein>
<keyword evidence="1" id="KW-0812">Transmembrane</keyword>
<reference evidence="2 3" key="1">
    <citation type="submission" date="2015-05" db="EMBL/GenBank/DDBJ databases">
        <title>Evolution of Trichinella species and genotypes.</title>
        <authorList>
            <person name="Korhonen P.K."/>
            <person name="Edoardo P."/>
            <person name="Giuseppe L.R."/>
            <person name="Gasser R.B."/>
        </authorList>
    </citation>
    <scope>NUCLEOTIDE SEQUENCE [LARGE SCALE GENOMIC DNA]</scope>
    <source>
        <strain evidence="2">ISS10</strain>
    </source>
</reference>
<evidence type="ECO:0000313" key="3">
    <source>
        <dbReference type="Proteomes" id="UP000054721"/>
    </source>
</evidence>
<keyword evidence="1" id="KW-0472">Membrane</keyword>
<organism evidence="2 3">
    <name type="scientific">Trichinella nativa</name>
    <dbReference type="NCBI Taxonomy" id="6335"/>
    <lineage>
        <taxon>Eukaryota</taxon>
        <taxon>Metazoa</taxon>
        <taxon>Ecdysozoa</taxon>
        <taxon>Nematoda</taxon>
        <taxon>Enoplea</taxon>
        <taxon>Dorylaimia</taxon>
        <taxon>Trichinellida</taxon>
        <taxon>Trichinellidae</taxon>
        <taxon>Trichinella</taxon>
    </lineage>
</organism>
<name>A0A0V1LFJ5_9BILA</name>
<dbReference type="AlphaFoldDB" id="A0A0V1LFJ5"/>
<comment type="caution">
    <text evidence="2">The sequence shown here is derived from an EMBL/GenBank/DDBJ whole genome shotgun (WGS) entry which is preliminary data.</text>
</comment>
<proteinExistence type="predicted"/>